<sequence length="246" mass="25626">MAGAPTHTGPPTRTPDRSDRRRPARWFAPDRPAHHRARNREAVHSGPEWPDPGRPAAADGEAHPAVEAAPRSDRRCARALDRTGVRLATDRRAAGAAGHSPRLRPARRAGRGGSYAAGCGCPADRGTAPRAPRGTHPDRAHIGRAHIGPLPSRGGAGDAGRSPDPPPTRPRRRPGPPGCTRHPGPAARYPTDRHAGCRTGTTPPPGPDTDAPDASTTSAAPGIPTARRSTAPASPRTAASQHPPDH</sequence>
<feature type="compositionally biased region" description="Low complexity" evidence="1">
    <location>
        <begin position="208"/>
        <end position="240"/>
    </location>
</feature>
<dbReference type="Proteomes" id="UP000649739">
    <property type="component" value="Unassembled WGS sequence"/>
</dbReference>
<dbReference type="EMBL" id="BMQB01000014">
    <property type="protein sequence ID" value="GGK10055.1"/>
    <property type="molecule type" value="Genomic_DNA"/>
</dbReference>
<comment type="caution">
    <text evidence="2">The sequence shown here is derived from an EMBL/GenBank/DDBJ whole genome shotgun (WGS) entry which is preliminary data.</text>
</comment>
<name>A0A8J3FDG5_9ACTN</name>
<protein>
    <submittedName>
        <fullName evidence="2">Uncharacterized protein</fullName>
    </submittedName>
</protein>
<feature type="compositionally biased region" description="Basic residues" evidence="1">
    <location>
        <begin position="101"/>
        <end position="110"/>
    </location>
</feature>
<feature type="compositionally biased region" description="Basic and acidic residues" evidence="1">
    <location>
        <begin position="60"/>
        <end position="93"/>
    </location>
</feature>
<reference evidence="2" key="2">
    <citation type="submission" date="2020-09" db="EMBL/GenBank/DDBJ databases">
        <authorList>
            <person name="Sun Q."/>
            <person name="Ohkuma M."/>
        </authorList>
    </citation>
    <scope>NUCLEOTIDE SEQUENCE</scope>
    <source>
        <strain evidence="2">JCM 3090</strain>
    </source>
</reference>
<dbReference type="AlphaFoldDB" id="A0A8J3FDG5"/>
<evidence type="ECO:0000313" key="2">
    <source>
        <dbReference type="EMBL" id="GGK10055.1"/>
    </source>
</evidence>
<reference evidence="2" key="1">
    <citation type="journal article" date="2014" name="Int. J. Syst. Evol. Microbiol.">
        <title>Complete genome sequence of Corynebacterium casei LMG S-19264T (=DSM 44701T), isolated from a smear-ripened cheese.</title>
        <authorList>
            <consortium name="US DOE Joint Genome Institute (JGI-PGF)"/>
            <person name="Walter F."/>
            <person name="Albersmeier A."/>
            <person name="Kalinowski J."/>
            <person name="Ruckert C."/>
        </authorList>
    </citation>
    <scope>NUCLEOTIDE SEQUENCE</scope>
    <source>
        <strain evidence="2">JCM 3090</strain>
    </source>
</reference>
<evidence type="ECO:0000256" key="1">
    <source>
        <dbReference type="SAM" id="MobiDB-lite"/>
    </source>
</evidence>
<feature type="region of interest" description="Disordered" evidence="1">
    <location>
        <begin position="1"/>
        <end position="246"/>
    </location>
</feature>
<keyword evidence="3" id="KW-1185">Reference proteome</keyword>
<proteinExistence type="predicted"/>
<evidence type="ECO:0000313" key="3">
    <source>
        <dbReference type="Proteomes" id="UP000649739"/>
    </source>
</evidence>
<gene>
    <name evidence="2" type="ORF">GCM10010123_44990</name>
</gene>
<organism evidence="2 3">
    <name type="scientific">Pilimelia anulata</name>
    <dbReference type="NCBI Taxonomy" id="53371"/>
    <lineage>
        <taxon>Bacteria</taxon>
        <taxon>Bacillati</taxon>
        <taxon>Actinomycetota</taxon>
        <taxon>Actinomycetes</taxon>
        <taxon>Micromonosporales</taxon>
        <taxon>Micromonosporaceae</taxon>
        <taxon>Pilimelia</taxon>
    </lineage>
</organism>
<accession>A0A8J3FDG5</accession>